<reference evidence="1" key="1">
    <citation type="journal article" date="2014" name="Int. J. Syst. Evol. Microbiol.">
        <title>Complete genome sequence of Corynebacterium casei LMG S-19264T (=DSM 44701T), isolated from a smear-ripened cheese.</title>
        <authorList>
            <consortium name="US DOE Joint Genome Institute (JGI-PGF)"/>
            <person name="Walter F."/>
            <person name="Albersmeier A."/>
            <person name="Kalinowski J."/>
            <person name="Ruckert C."/>
        </authorList>
    </citation>
    <scope>NUCLEOTIDE SEQUENCE</scope>
    <source>
        <strain evidence="1">CGMCC 1.15533</strain>
    </source>
</reference>
<dbReference type="AlphaFoldDB" id="A0A917AAA8"/>
<gene>
    <name evidence="1" type="ORF">GCM10011510_15090</name>
</gene>
<evidence type="ECO:0000313" key="2">
    <source>
        <dbReference type="Proteomes" id="UP000660801"/>
    </source>
</evidence>
<keyword evidence="2" id="KW-1185">Reference proteome</keyword>
<dbReference type="Gene3D" id="3.40.190.10">
    <property type="entry name" value="Periplasmic binding protein-like II"/>
    <property type="match status" value="1"/>
</dbReference>
<protein>
    <recommendedName>
        <fullName evidence="3">ABC transporter substrate-binding protein</fullName>
    </recommendedName>
</protein>
<dbReference type="EMBL" id="BMJN01000027">
    <property type="protein sequence ID" value="GGE34719.1"/>
    <property type="molecule type" value="Genomic_DNA"/>
</dbReference>
<accession>A0A917AAA8</accession>
<evidence type="ECO:0000313" key="1">
    <source>
        <dbReference type="EMBL" id="GGE34719.1"/>
    </source>
</evidence>
<name>A0A917AAA8_9STRE</name>
<sequence length="81" mass="9197">MVNLGHYKNAEVDAKIKELATTVGAEKRNELSKEIETLLDKDYVFTYIGHFKVALIMDKNVKGIASHPTDYYHVTNEIAKD</sequence>
<dbReference type="SUPFAM" id="SSF53850">
    <property type="entry name" value="Periplasmic binding protein-like II"/>
    <property type="match status" value="1"/>
</dbReference>
<reference evidence="1" key="2">
    <citation type="submission" date="2020-09" db="EMBL/GenBank/DDBJ databases">
        <authorList>
            <person name="Sun Q."/>
            <person name="Zhou Y."/>
        </authorList>
    </citation>
    <scope>NUCLEOTIDE SEQUENCE</scope>
    <source>
        <strain evidence="1">CGMCC 1.15533</strain>
    </source>
</reference>
<dbReference type="Gene3D" id="3.10.105.10">
    <property type="entry name" value="Dipeptide-binding Protein, Domain 3"/>
    <property type="match status" value="1"/>
</dbReference>
<proteinExistence type="predicted"/>
<comment type="caution">
    <text evidence="1">The sequence shown here is derived from an EMBL/GenBank/DDBJ whole genome shotgun (WGS) entry which is preliminary data.</text>
</comment>
<dbReference type="Proteomes" id="UP000660801">
    <property type="component" value="Unassembled WGS sequence"/>
</dbReference>
<evidence type="ECO:0008006" key="3">
    <source>
        <dbReference type="Google" id="ProtNLM"/>
    </source>
</evidence>
<organism evidence="1 2">
    <name type="scientific">Streptococcus himalayensis</name>
    <dbReference type="NCBI Taxonomy" id="1888195"/>
    <lineage>
        <taxon>Bacteria</taxon>
        <taxon>Bacillati</taxon>
        <taxon>Bacillota</taxon>
        <taxon>Bacilli</taxon>
        <taxon>Lactobacillales</taxon>
        <taxon>Streptococcaceae</taxon>
        <taxon>Streptococcus</taxon>
    </lineage>
</organism>